<comment type="similarity">
    <text evidence="3">Belongs to the FdhD family.</text>
</comment>
<evidence type="ECO:0000256" key="1">
    <source>
        <dbReference type="ARBA" id="ARBA00022490"/>
    </source>
</evidence>
<dbReference type="InterPro" id="IPR003786">
    <property type="entry name" value="FdhD"/>
</dbReference>
<keyword evidence="1 3" id="KW-0963">Cytoplasm</keyword>
<dbReference type="Gene3D" id="3.10.20.10">
    <property type="match status" value="1"/>
</dbReference>
<dbReference type="EMBL" id="MIJE01000022">
    <property type="protein sequence ID" value="OEF97179.1"/>
    <property type="molecule type" value="Genomic_DNA"/>
</dbReference>
<sequence length="289" mass="32524">MDKTEELEVIRIKDGEEPDPFDDQLAVEYPVTIFFNDQELVTLLCTPTYLEELAIGFLNSEGMIRSYDDIASVELDSEKGLIYVKTKKKKALTEKLFAKRTITSGCGKGTIFYNVLDSMRANKIERPLDITSEQVTSLMTELQQNSMMFKETGGNHASSLCDPTGMVVYHEDIGRHNAVDKIVGHCVKHNINIENKVLVTSGRVSSEILLKVAKLDIPMIISKSAPTTLSVRLARELGLTLVGFVRGRRFNIYANGWRLTDVHVTDHDSIKIKESILDEINKQVEDKEE</sequence>
<dbReference type="PIRSF" id="PIRSF015626">
    <property type="entry name" value="FdhD"/>
    <property type="match status" value="1"/>
</dbReference>
<dbReference type="Gene3D" id="3.40.140.10">
    <property type="entry name" value="Cytidine Deaminase, domain 2"/>
    <property type="match status" value="1"/>
</dbReference>
<dbReference type="Pfam" id="PF02634">
    <property type="entry name" value="FdhD-NarQ"/>
    <property type="match status" value="1"/>
</dbReference>
<dbReference type="GO" id="GO:0097163">
    <property type="term" value="F:sulfur carrier activity"/>
    <property type="evidence" value="ECO:0007669"/>
    <property type="project" value="UniProtKB-UniRule"/>
</dbReference>
<feature type="active site" description="Cysteine persulfide intermediate" evidence="3">
    <location>
        <position position="106"/>
    </location>
</feature>
<feature type="binding site" evidence="3">
    <location>
        <begin position="244"/>
        <end position="249"/>
    </location>
    <ligand>
        <name>Mo-bis(molybdopterin guanine dinucleotide)</name>
        <dbReference type="ChEBI" id="CHEBI:60539"/>
    </ligand>
</feature>
<accession>A0A1E5G2H3</accession>
<evidence type="ECO:0000256" key="3">
    <source>
        <dbReference type="HAMAP-Rule" id="MF_00187"/>
    </source>
</evidence>
<dbReference type="PANTHER" id="PTHR30592">
    <property type="entry name" value="FORMATE DEHYDROGENASE"/>
    <property type="match status" value="1"/>
</dbReference>
<gene>
    <name evidence="3" type="primary">fdhD</name>
    <name evidence="4" type="ORF">BHF68_05020</name>
</gene>
<dbReference type="Proteomes" id="UP000094296">
    <property type="component" value="Unassembled WGS sequence"/>
</dbReference>
<dbReference type="STRING" id="766136.BHF68_05020"/>
<dbReference type="HAMAP" id="MF_00187">
    <property type="entry name" value="FdhD"/>
    <property type="match status" value="1"/>
</dbReference>
<comment type="caution">
    <text evidence="4">The sequence shown here is derived from an EMBL/GenBank/DDBJ whole genome shotgun (WGS) entry which is preliminary data.</text>
</comment>
<keyword evidence="5" id="KW-1185">Reference proteome</keyword>
<evidence type="ECO:0000313" key="4">
    <source>
        <dbReference type="EMBL" id="OEF97179.1"/>
    </source>
</evidence>
<dbReference type="GO" id="GO:0016783">
    <property type="term" value="F:sulfurtransferase activity"/>
    <property type="evidence" value="ECO:0007669"/>
    <property type="project" value="InterPro"/>
</dbReference>
<keyword evidence="2 3" id="KW-0501">Molybdenum cofactor biosynthesis</keyword>
<comment type="subcellular location">
    <subcellularLocation>
        <location evidence="3">Cytoplasm</location>
    </subcellularLocation>
</comment>
<dbReference type="GO" id="GO:0006777">
    <property type="term" value="P:Mo-molybdopterin cofactor biosynthetic process"/>
    <property type="evidence" value="ECO:0007669"/>
    <property type="project" value="UniProtKB-UniRule"/>
</dbReference>
<protein>
    <recommendedName>
        <fullName evidence="3">Sulfur carrier protein FdhD</fullName>
    </recommendedName>
</protein>
<comment type="function">
    <text evidence="3">Required for formate dehydrogenase (FDH) activity. Acts as a sulfur carrier protein that transfers sulfur from IscS to the molybdenum cofactor prior to its insertion into FDH.</text>
</comment>
<name>A0A1E5G2H3_9FIRM</name>
<dbReference type="PANTHER" id="PTHR30592:SF1">
    <property type="entry name" value="SULFUR CARRIER PROTEIN FDHD"/>
    <property type="match status" value="1"/>
</dbReference>
<dbReference type="AlphaFoldDB" id="A0A1E5G2H3"/>
<dbReference type="InterPro" id="IPR016193">
    <property type="entry name" value="Cytidine_deaminase-like"/>
</dbReference>
<evidence type="ECO:0000313" key="5">
    <source>
        <dbReference type="Proteomes" id="UP000094296"/>
    </source>
</evidence>
<reference evidence="4 5" key="1">
    <citation type="submission" date="2016-09" db="EMBL/GenBank/DDBJ databases">
        <title>Draft genome sequence for the type strain of Desulfuribacillus alkaliarsenatis AHT28, an obligately anaerobic, sulfidogenic bacterium isolated from Russian soda lake sediments.</title>
        <authorList>
            <person name="Abin C.A."/>
            <person name="Hollibaugh J.T."/>
        </authorList>
    </citation>
    <scope>NUCLEOTIDE SEQUENCE [LARGE SCALE GENOMIC DNA]</scope>
    <source>
        <strain evidence="4 5">AHT28</strain>
    </source>
</reference>
<dbReference type="NCBIfam" id="TIGR00129">
    <property type="entry name" value="fdhD_narQ"/>
    <property type="match status" value="1"/>
</dbReference>
<dbReference type="GO" id="GO:0005737">
    <property type="term" value="C:cytoplasm"/>
    <property type="evidence" value="ECO:0007669"/>
    <property type="project" value="UniProtKB-SubCell"/>
</dbReference>
<dbReference type="OrthoDB" id="9782042at2"/>
<organism evidence="4 5">
    <name type="scientific">Desulfuribacillus alkaliarsenatis</name>
    <dbReference type="NCBI Taxonomy" id="766136"/>
    <lineage>
        <taxon>Bacteria</taxon>
        <taxon>Bacillati</taxon>
        <taxon>Bacillota</taxon>
        <taxon>Desulfuribacillia</taxon>
        <taxon>Desulfuribacillales</taxon>
        <taxon>Desulfuribacillaceae</taxon>
        <taxon>Desulfuribacillus</taxon>
    </lineage>
</organism>
<proteinExistence type="inferred from homology"/>
<evidence type="ECO:0000256" key="2">
    <source>
        <dbReference type="ARBA" id="ARBA00023150"/>
    </source>
</evidence>
<dbReference type="SUPFAM" id="SSF53927">
    <property type="entry name" value="Cytidine deaminase-like"/>
    <property type="match status" value="1"/>
</dbReference>